<keyword evidence="2" id="KW-0560">Oxidoreductase</keyword>
<protein>
    <submittedName>
        <fullName evidence="5">Uncharacterized protein</fullName>
    </submittedName>
</protein>
<keyword evidence="6" id="KW-1185">Reference proteome</keyword>
<evidence type="ECO:0000256" key="4">
    <source>
        <dbReference type="ARBA" id="ARBA00023098"/>
    </source>
</evidence>
<dbReference type="EMBL" id="OX451737">
    <property type="protein sequence ID" value="CAI8599634.1"/>
    <property type="molecule type" value="Genomic_DNA"/>
</dbReference>
<dbReference type="InterPro" id="IPR002347">
    <property type="entry name" value="SDR_fam"/>
</dbReference>
<dbReference type="Gene3D" id="3.40.50.720">
    <property type="entry name" value="NAD(P)-binding Rossmann-like Domain"/>
    <property type="match status" value="1"/>
</dbReference>
<evidence type="ECO:0000256" key="3">
    <source>
        <dbReference type="ARBA" id="ARBA00023027"/>
    </source>
</evidence>
<dbReference type="PANTHER" id="PTHR43180">
    <property type="entry name" value="3-OXOACYL-(ACYL-CARRIER-PROTEIN) REDUCTASE (AFU_ORTHOLOGUE AFUA_6G11210)"/>
    <property type="match status" value="1"/>
</dbReference>
<keyword evidence="4" id="KW-0443">Lipid metabolism</keyword>
<evidence type="ECO:0000313" key="6">
    <source>
        <dbReference type="Proteomes" id="UP001157006"/>
    </source>
</evidence>
<gene>
    <name evidence="5" type="ORF">VFH_II184160</name>
</gene>
<dbReference type="SUPFAM" id="SSF51735">
    <property type="entry name" value="NAD(P)-binding Rossmann-fold domains"/>
    <property type="match status" value="1"/>
</dbReference>
<evidence type="ECO:0000313" key="5">
    <source>
        <dbReference type="EMBL" id="CAI8599634.1"/>
    </source>
</evidence>
<dbReference type="PANTHER" id="PTHR43180:SF28">
    <property type="entry name" value="NAD(P)-BINDING ROSSMANN-FOLD SUPERFAMILY PROTEIN"/>
    <property type="match status" value="1"/>
</dbReference>
<name>A0AAV0ZRN2_VICFA</name>
<proteinExistence type="inferred from homology"/>
<organism evidence="5 6">
    <name type="scientific">Vicia faba</name>
    <name type="common">Broad bean</name>
    <name type="synonym">Faba vulgaris</name>
    <dbReference type="NCBI Taxonomy" id="3906"/>
    <lineage>
        <taxon>Eukaryota</taxon>
        <taxon>Viridiplantae</taxon>
        <taxon>Streptophyta</taxon>
        <taxon>Embryophyta</taxon>
        <taxon>Tracheophyta</taxon>
        <taxon>Spermatophyta</taxon>
        <taxon>Magnoliopsida</taxon>
        <taxon>eudicotyledons</taxon>
        <taxon>Gunneridae</taxon>
        <taxon>Pentapetalae</taxon>
        <taxon>rosids</taxon>
        <taxon>fabids</taxon>
        <taxon>Fabales</taxon>
        <taxon>Fabaceae</taxon>
        <taxon>Papilionoideae</taxon>
        <taxon>50 kb inversion clade</taxon>
        <taxon>NPAAA clade</taxon>
        <taxon>Hologalegina</taxon>
        <taxon>IRL clade</taxon>
        <taxon>Fabeae</taxon>
        <taxon>Vicia</taxon>
    </lineage>
</organism>
<comment type="similarity">
    <text evidence="1">Belongs to the short-chain dehydrogenases/reductases (SDR) family.</text>
</comment>
<accession>A0AAV0ZRN2</accession>
<keyword evidence="3" id="KW-0520">NAD</keyword>
<reference evidence="5 6" key="1">
    <citation type="submission" date="2023-01" db="EMBL/GenBank/DDBJ databases">
        <authorList>
            <person name="Kreplak J."/>
        </authorList>
    </citation>
    <scope>NUCLEOTIDE SEQUENCE [LARGE SCALE GENOMIC DNA]</scope>
</reference>
<dbReference type="AlphaFoldDB" id="A0AAV0ZRN2"/>
<dbReference type="InterPro" id="IPR036291">
    <property type="entry name" value="NAD(P)-bd_dom_sf"/>
</dbReference>
<dbReference type="GO" id="GO:0006629">
    <property type="term" value="P:lipid metabolic process"/>
    <property type="evidence" value="ECO:0007669"/>
    <property type="project" value="UniProtKB-KW"/>
</dbReference>
<evidence type="ECO:0000256" key="1">
    <source>
        <dbReference type="ARBA" id="ARBA00006484"/>
    </source>
</evidence>
<evidence type="ECO:0000256" key="2">
    <source>
        <dbReference type="ARBA" id="ARBA00023002"/>
    </source>
</evidence>
<sequence length="176" mass="20086">MGTTKTEVTSPPRFAAIGPFFFEQQQQSSHFRNNRHIFGKIIIFMENFVLMMLNLQLSRIYSSPSILLLNPNGLSKSLKGKSIFITLDPVNEFFFEVAATKFINNEAKVITTDIDEKHGQKNVKELGSNATFITFNVMEESDISDFIDFAVSKYKQLDIMYNNAPTQQNSKHRNCS</sequence>
<dbReference type="Pfam" id="PF00106">
    <property type="entry name" value="adh_short"/>
    <property type="match status" value="1"/>
</dbReference>
<dbReference type="GO" id="GO:0016491">
    <property type="term" value="F:oxidoreductase activity"/>
    <property type="evidence" value="ECO:0007669"/>
    <property type="project" value="UniProtKB-KW"/>
</dbReference>
<dbReference type="Proteomes" id="UP001157006">
    <property type="component" value="Chromosome 2"/>
</dbReference>